<dbReference type="KEGG" id="srt:Srot_1542"/>
<keyword evidence="13" id="KW-1185">Reference proteome</keyword>
<evidence type="ECO:0000259" key="11">
    <source>
        <dbReference type="Pfam" id="PF24878"/>
    </source>
</evidence>
<evidence type="ECO:0000259" key="10">
    <source>
        <dbReference type="Pfam" id="PF13231"/>
    </source>
</evidence>
<proteinExistence type="predicted"/>
<feature type="transmembrane region" description="Helical" evidence="9">
    <location>
        <begin position="348"/>
        <end position="367"/>
    </location>
</feature>
<evidence type="ECO:0000313" key="13">
    <source>
        <dbReference type="Proteomes" id="UP000002247"/>
    </source>
</evidence>
<dbReference type="AlphaFoldDB" id="D6Z7S5"/>
<evidence type="ECO:0000313" key="12">
    <source>
        <dbReference type="EMBL" id="ADG98005.1"/>
    </source>
</evidence>
<feature type="transmembrane region" description="Helical" evidence="9">
    <location>
        <begin position="435"/>
        <end position="455"/>
    </location>
</feature>
<keyword evidence="7 9" id="KW-0472">Membrane</keyword>
<dbReference type="eggNOG" id="COG1807">
    <property type="taxonomic scope" value="Bacteria"/>
</dbReference>
<feature type="transmembrane region" description="Helical" evidence="9">
    <location>
        <begin position="131"/>
        <end position="154"/>
    </location>
</feature>
<dbReference type="Pfam" id="PF24878">
    <property type="entry name" value="YkcB_C"/>
    <property type="match status" value="1"/>
</dbReference>
<dbReference type="GO" id="GO:0009103">
    <property type="term" value="P:lipopolysaccharide biosynthetic process"/>
    <property type="evidence" value="ECO:0007669"/>
    <property type="project" value="UniProtKB-ARBA"/>
</dbReference>
<dbReference type="InterPro" id="IPR050297">
    <property type="entry name" value="LipidA_mod_glycosyltrf_83"/>
</dbReference>
<accession>D6Z7S5</accession>
<evidence type="ECO:0000256" key="5">
    <source>
        <dbReference type="ARBA" id="ARBA00022692"/>
    </source>
</evidence>
<feature type="domain" description="Glycosyltransferase RgtA/B/C/D-like" evidence="10">
    <location>
        <begin position="116"/>
        <end position="277"/>
    </location>
</feature>
<evidence type="ECO:0000256" key="8">
    <source>
        <dbReference type="SAM" id="MobiDB-lite"/>
    </source>
</evidence>
<dbReference type="InterPro" id="IPR038731">
    <property type="entry name" value="RgtA/B/C-like"/>
</dbReference>
<feature type="region of interest" description="Disordered" evidence="8">
    <location>
        <begin position="1"/>
        <end position="25"/>
    </location>
</feature>
<dbReference type="GO" id="GO:0005886">
    <property type="term" value="C:plasma membrane"/>
    <property type="evidence" value="ECO:0007669"/>
    <property type="project" value="UniProtKB-SubCell"/>
</dbReference>
<dbReference type="GO" id="GO:0016763">
    <property type="term" value="F:pentosyltransferase activity"/>
    <property type="evidence" value="ECO:0007669"/>
    <property type="project" value="TreeGrafter"/>
</dbReference>
<evidence type="ECO:0000256" key="7">
    <source>
        <dbReference type="ARBA" id="ARBA00023136"/>
    </source>
</evidence>
<evidence type="ECO:0000256" key="4">
    <source>
        <dbReference type="ARBA" id="ARBA00022679"/>
    </source>
</evidence>
<dbReference type="PANTHER" id="PTHR33908">
    <property type="entry name" value="MANNOSYLTRANSFERASE YKCB-RELATED"/>
    <property type="match status" value="1"/>
</dbReference>
<feature type="region of interest" description="Disordered" evidence="8">
    <location>
        <begin position="636"/>
        <end position="673"/>
    </location>
</feature>
<sequence>MVKPGSDSRSGSPFGPNSSGLRRDPTVVSKCSHSLFALTQSMANDRSAAIRTWGQRHREGLQLAALLALFAVIELWNITINGMSNDFYASAVTSAGQSWEAWFFGSFDPQNYITVDKPAGGLWLMGLSARVFGFSSASMLVPQALLGVASGWLLYDCVRRLASHAAGLLALAVFALTPIVTIMFRDNNPDAAMVFGLLVGAWGTTRALLAQRQKAAVGWLALAGAGIGFAFLAKTFQGLMALPALGLVYLLAEKFDLKRRVGHLLVAAAAVVASSGWWFLAVALTPTADKPYVGGSKHNSEFELALGGNGFDRLLGGGHGPGRAGPWLAGPGFAGPPSLWRVFEDTQGLHIAWLIPAALLALVLGFLACGRTRARSNPVWLALVLWGGWLVSNYLVLTYMQAAFHPYYVFVLAAPIAAVVGVGGWLMWQRRAEPLGRWGAAALVLASGVTAWSLLGRHADWLPALRWALLAGSILVSAAMVTTRSFRESEHASVRGGRETGAERGITLRAQTALAAAAMVVSLGGSAAVAVENVLVPKFGGMPLPGPNWADGSLGHFGGRGAPKFAQVPPELHALLRSAGTRWAAAVPSSFVANPFIIEDNVAVMALGGFAGGDSPITLDQFVQYVKAGEVRYYIAPPQRDPKPPAQPGAAAPQGRPPQPRPWGDDGPALPEQVEDWVKAHCAPQTFGDFTVYDLARPAQG</sequence>
<keyword evidence="5 9" id="KW-0812">Transmembrane</keyword>
<dbReference type="GO" id="GO:0010041">
    <property type="term" value="P:response to iron(III) ion"/>
    <property type="evidence" value="ECO:0007669"/>
    <property type="project" value="TreeGrafter"/>
</dbReference>
<feature type="transmembrane region" description="Helical" evidence="9">
    <location>
        <begin position="467"/>
        <end position="486"/>
    </location>
</feature>
<dbReference type="PANTHER" id="PTHR33908:SF3">
    <property type="entry name" value="UNDECAPRENYL PHOSPHATE-ALPHA-4-AMINO-4-DEOXY-L-ARABINOSE ARABINOSYL TRANSFERASE"/>
    <property type="match status" value="1"/>
</dbReference>
<dbReference type="InterPro" id="IPR056785">
    <property type="entry name" value="YkcA/B-like_C"/>
</dbReference>
<gene>
    <name evidence="12" type="ordered locus">Srot_1542</name>
</gene>
<name>D6Z7S5_SEGRD</name>
<feature type="compositionally biased region" description="Polar residues" evidence="8">
    <location>
        <begin position="7"/>
        <end position="20"/>
    </location>
</feature>
<feature type="transmembrane region" description="Helical" evidence="9">
    <location>
        <begin position="216"/>
        <end position="233"/>
    </location>
</feature>
<feature type="transmembrane region" description="Helical" evidence="9">
    <location>
        <begin position="191"/>
        <end position="209"/>
    </location>
</feature>
<keyword evidence="4 12" id="KW-0808">Transferase</keyword>
<feature type="transmembrane region" description="Helical" evidence="9">
    <location>
        <begin position="166"/>
        <end position="185"/>
    </location>
</feature>
<keyword evidence="3" id="KW-0328">Glycosyltransferase</keyword>
<evidence type="ECO:0000256" key="2">
    <source>
        <dbReference type="ARBA" id="ARBA00022475"/>
    </source>
</evidence>
<organism evidence="12 13">
    <name type="scientific">Segniliparus rotundus (strain ATCC BAA-972 / CDC 1076 / CIP 108378 / DSM 44985 / JCM 13578)</name>
    <dbReference type="NCBI Taxonomy" id="640132"/>
    <lineage>
        <taxon>Bacteria</taxon>
        <taxon>Bacillati</taxon>
        <taxon>Actinomycetota</taxon>
        <taxon>Actinomycetes</taxon>
        <taxon>Mycobacteriales</taxon>
        <taxon>Segniliparaceae</taxon>
        <taxon>Segniliparus</taxon>
    </lineage>
</organism>
<evidence type="ECO:0000256" key="6">
    <source>
        <dbReference type="ARBA" id="ARBA00022989"/>
    </source>
</evidence>
<reference evidence="12 13" key="1">
    <citation type="journal article" date="2010" name="Stand. Genomic Sci.">
        <title>Complete genome sequence of Segniliparus rotundus type strain (CDC 1076).</title>
        <authorList>
            <person name="Sikorski J."/>
            <person name="Lapidus A."/>
            <person name="Copeland A."/>
            <person name="Misra M."/>
            <person name="Glavina Del Rio T."/>
            <person name="Nolan M."/>
            <person name="Lucas S."/>
            <person name="Chen F."/>
            <person name="Tice H."/>
            <person name="Cheng J.F."/>
            <person name="Jando M."/>
            <person name="Schneider S."/>
            <person name="Bruce D."/>
            <person name="Goodwin L."/>
            <person name="Pitluck S."/>
            <person name="Liolios K."/>
            <person name="Mikhailova N."/>
            <person name="Pati A."/>
            <person name="Ivanova N."/>
            <person name="Mavromatis K."/>
            <person name="Chen A."/>
            <person name="Palaniappan K."/>
            <person name="Chertkov O."/>
            <person name="Land M."/>
            <person name="Hauser L."/>
            <person name="Chang Y.J."/>
            <person name="Jeffries C.D."/>
            <person name="Brettin T."/>
            <person name="Detter J.C."/>
            <person name="Han C."/>
            <person name="Rohde M."/>
            <person name="Goker M."/>
            <person name="Bristow J."/>
            <person name="Eisen J.A."/>
            <person name="Markowitz V."/>
            <person name="Hugenholtz P."/>
            <person name="Kyrpides N.C."/>
            <person name="Klenk H.P."/>
        </authorList>
    </citation>
    <scope>NUCLEOTIDE SEQUENCE [LARGE SCALE GENOMIC DNA]</scope>
    <source>
        <strain evidence="13">ATCC BAA-972 / CDC 1076 / CIP 108378 / DSM 44985 / JCM 13578</strain>
    </source>
</reference>
<keyword evidence="6 9" id="KW-1133">Transmembrane helix</keyword>
<dbReference type="Proteomes" id="UP000002247">
    <property type="component" value="Chromosome"/>
</dbReference>
<feature type="domain" description="Putative mannosyltransferase YkcA/B-like C-terminal" evidence="11">
    <location>
        <begin position="578"/>
        <end position="637"/>
    </location>
</feature>
<feature type="transmembrane region" description="Helical" evidence="9">
    <location>
        <begin position="379"/>
        <end position="401"/>
    </location>
</feature>
<feature type="transmembrane region" description="Helical" evidence="9">
    <location>
        <begin position="60"/>
        <end position="78"/>
    </location>
</feature>
<evidence type="ECO:0000256" key="9">
    <source>
        <dbReference type="SAM" id="Phobius"/>
    </source>
</evidence>
<comment type="subcellular location">
    <subcellularLocation>
        <location evidence="1">Cell membrane</location>
        <topology evidence="1">Multi-pass membrane protein</topology>
    </subcellularLocation>
</comment>
<dbReference type="Pfam" id="PF13231">
    <property type="entry name" value="PMT_2"/>
    <property type="match status" value="1"/>
</dbReference>
<dbReference type="EMBL" id="CP001958">
    <property type="protein sequence ID" value="ADG98005.1"/>
    <property type="molecule type" value="Genomic_DNA"/>
</dbReference>
<feature type="transmembrane region" description="Helical" evidence="9">
    <location>
        <begin position="264"/>
        <end position="284"/>
    </location>
</feature>
<evidence type="ECO:0000256" key="1">
    <source>
        <dbReference type="ARBA" id="ARBA00004651"/>
    </source>
</evidence>
<keyword evidence="2" id="KW-1003">Cell membrane</keyword>
<feature type="transmembrane region" description="Helical" evidence="9">
    <location>
        <begin position="407"/>
        <end position="428"/>
    </location>
</feature>
<evidence type="ECO:0000256" key="3">
    <source>
        <dbReference type="ARBA" id="ARBA00022676"/>
    </source>
</evidence>
<protein>
    <submittedName>
        <fullName evidence="12">Glycosyl transferase family 39</fullName>
    </submittedName>
</protein>
<dbReference type="HOGENOM" id="CLU_007261_1_0_11"/>
<feature type="transmembrane region" description="Helical" evidence="9">
    <location>
        <begin position="239"/>
        <end position="257"/>
    </location>
</feature>
<dbReference type="STRING" id="640132.Srot_1542"/>